<organism evidence="7 8">
    <name type="scientific">Gallibacterium melopsittaci</name>
    <dbReference type="NCBI Taxonomy" id="516063"/>
    <lineage>
        <taxon>Bacteria</taxon>
        <taxon>Pseudomonadati</taxon>
        <taxon>Pseudomonadota</taxon>
        <taxon>Gammaproteobacteria</taxon>
        <taxon>Pasteurellales</taxon>
        <taxon>Pasteurellaceae</taxon>
        <taxon>Gallibacterium</taxon>
    </lineage>
</organism>
<protein>
    <submittedName>
        <fullName evidence="7">ATP synthase subunit I</fullName>
    </submittedName>
</protein>
<name>A0ABV6HTU5_9PAST</name>
<keyword evidence="8" id="KW-1185">Reference proteome</keyword>
<dbReference type="EMBL" id="JBHLWA010000004">
    <property type="protein sequence ID" value="MFC0322181.1"/>
    <property type="molecule type" value="Genomic_DNA"/>
</dbReference>
<evidence type="ECO:0000256" key="6">
    <source>
        <dbReference type="SAM" id="Phobius"/>
    </source>
</evidence>
<keyword evidence="2" id="KW-1003">Cell membrane</keyword>
<keyword evidence="4 6" id="KW-1133">Transmembrane helix</keyword>
<gene>
    <name evidence="7" type="ORF">ACFFHT_01145</name>
</gene>
<proteinExistence type="predicted"/>
<comment type="subcellular location">
    <subcellularLocation>
        <location evidence="1">Cell membrane</location>
        <topology evidence="1">Multi-pass membrane protein</topology>
    </subcellularLocation>
</comment>
<evidence type="ECO:0000313" key="8">
    <source>
        <dbReference type="Proteomes" id="UP001589769"/>
    </source>
</evidence>
<reference evidence="7 8" key="1">
    <citation type="submission" date="2024-09" db="EMBL/GenBank/DDBJ databases">
        <authorList>
            <person name="Sun Q."/>
            <person name="Mori K."/>
        </authorList>
    </citation>
    <scope>NUCLEOTIDE SEQUENCE [LARGE SCALE GENOMIC DNA]</scope>
    <source>
        <strain evidence="7 8">CCM 7538</strain>
    </source>
</reference>
<dbReference type="Pfam" id="PF03899">
    <property type="entry name" value="ATP-synt_I"/>
    <property type="match status" value="1"/>
</dbReference>
<evidence type="ECO:0000256" key="1">
    <source>
        <dbReference type="ARBA" id="ARBA00004651"/>
    </source>
</evidence>
<dbReference type="InterPro" id="IPR005598">
    <property type="entry name" value="ATP_synth_I"/>
</dbReference>
<feature type="transmembrane region" description="Helical" evidence="6">
    <location>
        <begin position="102"/>
        <end position="123"/>
    </location>
</feature>
<evidence type="ECO:0000256" key="4">
    <source>
        <dbReference type="ARBA" id="ARBA00022989"/>
    </source>
</evidence>
<keyword evidence="3 6" id="KW-0812">Transmembrane</keyword>
<evidence type="ECO:0000313" key="7">
    <source>
        <dbReference type="EMBL" id="MFC0322181.1"/>
    </source>
</evidence>
<feature type="transmembrane region" description="Helical" evidence="6">
    <location>
        <begin position="37"/>
        <end position="62"/>
    </location>
</feature>
<sequence>MSIWFSHTKTLYKKIFIIMAVLIAIIFVGLYPFQPIYAWAFLIGALIGFIPQILFVGFLLFRGLNVPQANKVKVLYQAEIFKLCITILFFVMLFVIDQTISPLGLFGGYFSVIILNNLLLFSLRKQ</sequence>
<comment type="caution">
    <text evidence="7">The sequence shown here is derived from an EMBL/GenBank/DDBJ whole genome shotgun (WGS) entry which is preliminary data.</text>
</comment>
<evidence type="ECO:0000256" key="2">
    <source>
        <dbReference type="ARBA" id="ARBA00022475"/>
    </source>
</evidence>
<evidence type="ECO:0000256" key="5">
    <source>
        <dbReference type="ARBA" id="ARBA00023136"/>
    </source>
</evidence>
<feature type="transmembrane region" description="Helical" evidence="6">
    <location>
        <begin position="12"/>
        <end position="31"/>
    </location>
</feature>
<dbReference type="RefSeq" id="WP_382372675.1">
    <property type="nucleotide sequence ID" value="NZ_JBHLWA010000004.1"/>
</dbReference>
<keyword evidence="5 6" id="KW-0472">Membrane</keyword>
<dbReference type="Proteomes" id="UP001589769">
    <property type="component" value="Unassembled WGS sequence"/>
</dbReference>
<feature type="transmembrane region" description="Helical" evidence="6">
    <location>
        <begin position="74"/>
        <end position="96"/>
    </location>
</feature>
<evidence type="ECO:0000256" key="3">
    <source>
        <dbReference type="ARBA" id="ARBA00022692"/>
    </source>
</evidence>
<accession>A0ABV6HTU5</accession>